<evidence type="ECO:0000256" key="5">
    <source>
        <dbReference type="SAM" id="Phobius"/>
    </source>
</evidence>
<dbReference type="Proteomes" id="UP000189704">
    <property type="component" value="Unplaced"/>
</dbReference>
<evidence type="ECO:0000256" key="1">
    <source>
        <dbReference type="ARBA" id="ARBA00004370"/>
    </source>
</evidence>
<organism evidence="6 7">
    <name type="scientific">Carlito syrichta</name>
    <name type="common">Philippine tarsier</name>
    <name type="synonym">Tarsius syrichta</name>
    <dbReference type="NCBI Taxonomy" id="1868482"/>
    <lineage>
        <taxon>Eukaryota</taxon>
        <taxon>Metazoa</taxon>
        <taxon>Chordata</taxon>
        <taxon>Craniata</taxon>
        <taxon>Vertebrata</taxon>
        <taxon>Euteleostomi</taxon>
        <taxon>Mammalia</taxon>
        <taxon>Eutheria</taxon>
        <taxon>Euarchontoglires</taxon>
        <taxon>Primates</taxon>
        <taxon>Haplorrhini</taxon>
        <taxon>Tarsiiformes</taxon>
        <taxon>Tarsiidae</taxon>
        <taxon>Carlito</taxon>
    </lineage>
</organism>
<dbReference type="InterPro" id="IPR015631">
    <property type="entry name" value="CD2/SLAM_rcpt"/>
</dbReference>
<name>A0A1U7V1Y3_CARSF</name>
<accession>A0A1U7V1Y3</accession>
<comment type="subcellular location">
    <subcellularLocation>
        <location evidence="1">Membrane</location>
    </subcellularLocation>
</comment>
<sequence length="242" mass="27090">MSAGPGSLFKGFTGCDLLSVYGTVNGNVTFSPSKPTSEPFTEILWTKQKDKVVEWEQAEQKDFPPFEKRVRLNTTSGELTVLNLRPSDEDEYKIESLPPVPGATRFFLHVLEPLPPPTLNCTSANGNITIRCSTLEHHNRHPQLITYSWDCSSEQCKNISIAEISFKIGTDLRQEVKCIVKNPLSRNASSIILAACVSSRAHSRHRLPLIAAPFAIIITCIVLYRNGMYAFLKTSFQTDFQR</sequence>
<keyword evidence="5" id="KW-1133">Transmembrane helix</keyword>
<dbReference type="Gene3D" id="2.60.40.10">
    <property type="entry name" value="Immunoglobulins"/>
    <property type="match status" value="1"/>
</dbReference>
<dbReference type="InterPro" id="IPR036179">
    <property type="entry name" value="Ig-like_dom_sf"/>
</dbReference>
<keyword evidence="2" id="KW-0732">Signal</keyword>
<reference evidence="7" key="1">
    <citation type="submission" date="2025-08" db="UniProtKB">
        <authorList>
            <consortium name="RefSeq"/>
        </authorList>
    </citation>
    <scope>IDENTIFICATION</scope>
</reference>
<evidence type="ECO:0000256" key="4">
    <source>
        <dbReference type="ARBA" id="ARBA00023180"/>
    </source>
</evidence>
<gene>
    <name evidence="7" type="primary">CD58</name>
</gene>
<dbReference type="GO" id="GO:0009986">
    <property type="term" value="C:cell surface"/>
    <property type="evidence" value="ECO:0007669"/>
    <property type="project" value="TreeGrafter"/>
</dbReference>
<proteinExistence type="predicted"/>
<dbReference type="KEGG" id="csyr:103276097"/>
<keyword evidence="3 5" id="KW-0472">Membrane</keyword>
<evidence type="ECO:0000313" key="7">
    <source>
        <dbReference type="RefSeq" id="XP_008071707.1"/>
    </source>
</evidence>
<dbReference type="RefSeq" id="XP_008071707.1">
    <property type="nucleotide sequence ID" value="XM_008073516.1"/>
</dbReference>
<dbReference type="GO" id="GO:0016020">
    <property type="term" value="C:membrane"/>
    <property type="evidence" value="ECO:0007669"/>
    <property type="project" value="UniProtKB-SubCell"/>
</dbReference>
<keyword evidence="6" id="KW-1185">Reference proteome</keyword>
<dbReference type="PANTHER" id="PTHR12080:SF55">
    <property type="entry name" value="LYMPHOCYTE FUNCTION-ASSOCIATED ANTIGEN 3"/>
    <property type="match status" value="1"/>
</dbReference>
<evidence type="ECO:0000256" key="2">
    <source>
        <dbReference type="ARBA" id="ARBA00022729"/>
    </source>
</evidence>
<evidence type="ECO:0000256" key="3">
    <source>
        <dbReference type="ARBA" id="ARBA00023136"/>
    </source>
</evidence>
<dbReference type="PANTHER" id="PTHR12080">
    <property type="entry name" value="SIGNALING LYMPHOCYTIC ACTIVATION MOLECULE"/>
    <property type="match status" value="1"/>
</dbReference>
<dbReference type="GO" id="GO:0005102">
    <property type="term" value="F:signaling receptor binding"/>
    <property type="evidence" value="ECO:0007669"/>
    <property type="project" value="TreeGrafter"/>
</dbReference>
<keyword evidence="4" id="KW-0325">Glycoprotein</keyword>
<dbReference type="InterPro" id="IPR013783">
    <property type="entry name" value="Ig-like_fold"/>
</dbReference>
<dbReference type="OrthoDB" id="9427418at2759"/>
<keyword evidence="5" id="KW-0812">Transmembrane</keyword>
<protein>
    <submittedName>
        <fullName evidence="7">Lymphocyte function-associated antigen 3 isoform X1</fullName>
    </submittedName>
</protein>
<dbReference type="AlphaFoldDB" id="A0A1U7V1Y3"/>
<feature type="transmembrane region" description="Helical" evidence="5">
    <location>
        <begin position="207"/>
        <end position="224"/>
    </location>
</feature>
<evidence type="ECO:0000313" key="6">
    <source>
        <dbReference type="Proteomes" id="UP000189704"/>
    </source>
</evidence>
<dbReference type="CTD" id="965"/>
<dbReference type="GeneID" id="103276097"/>
<dbReference type="SUPFAM" id="SSF48726">
    <property type="entry name" value="Immunoglobulin"/>
    <property type="match status" value="1"/>
</dbReference>